<name>A0AAE7X2B4_9CAUD</name>
<proteinExistence type="predicted"/>
<sequence>MQGSDRKYSKKALRESSSIVQEDCRAFVCISRKPSLKDATS</sequence>
<keyword evidence="2" id="KW-1185">Reference proteome</keyword>
<protein>
    <submittedName>
        <fullName evidence="1">Uncharacterized protein</fullName>
    </submittedName>
</protein>
<dbReference type="EMBL" id="MZ501272">
    <property type="protein sequence ID" value="QZA71366.1"/>
    <property type="molecule type" value="Genomic_DNA"/>
</dbReference>
<accession>A0AAE7X2B4</accession>
<evidence type="ECO:0000313" key="2">
    <source>
        <dbReference type="Proteomes" id="UP000828094"/>
    </source>
</evidence>
<gene>
    <name evidence="1" type="primary">3</name>
    <name evidence="1" type="ORF">AH05_3</name>
</gene>
<reference evidence="1 2" key="1">
    <citation type="submission" date="2021-07" db="EMBL/GenBank/DDBJ databases">
        <authorList>
            <person name="Roth S.J."/>
            <person name="Krukonis G.P."/>
            <person name="Delesalle V.A."/>
        </authorList>
    </citation>
    <scope>NUCLEOTIDE SEQUENCE [LARGE SCALE GENOMIC DNA]</scope>
</reference>
<organism evidence="1 2">
    <name type="scientific">Pseudomonas phage AH05</name>
    <dbReference type="NCBI Taxonomy" id="2869574"/>
    <lineage>
        <taxon>Viruses</taxon>
        <taxon>Duplodnaviria</taxon>
        <taxon>Heunggongvirae</taxon>
        <taxon>Uroviricota</taxon>
        <taxon>Caudoviricetes</taxon>
        <taxon>Autographivirales</taxon>
        <taxon>Autotranscriptaviridae</taxon>
        <taxon>Studiervirinae</taxon>
        <taxon>Ghunavirus</taxon>
        <taxon>Ghunavirus AH05</taxon>
    </lineage>
</organism>
<dbReference type="Proteomes" id="UP000828094">
    <property type="component" value="Segment"/>
</dbReference>
<evidence type="ECO:0000313" key="1">
    <source>
        <dbReference type="EMBL" id="QZA71366.1"/>
    </source>
</evidence>